<evidence type="ECO:0000313" key="2">
    <source>
        <dbReference type="EMBL" id="GGJ05209.1"/>
    </source>
</evidence>
<proteinExistence type="predicted"/>
<keyword evidence="3" id="KW-1185">Reference proteome</keyword>
<dbReference type="AlphaFoldDB" id="A0A830EFG9"/>
<dbReference type="Proteomes" id="UP000653099">
    <property type="component" value="Unassembled WGS sequence"/>
</dbReference>
<organism evidence="2 3">
    <name type="scientific">Halobellus salinus</name>
    <dbReference type="NCBI Taxonomy" id="931585"/>
    <lineage>
        <taxon>Archaea</taxon>
        <taxon>Methanobacteriati</taxon>
        <taxon>Methanobacteriota</taxon>
        <taxon>Stenosarchaea group</taxon>
        <taxon>Halobacteria</taxon>
        <taxon>Halobacteriales</taxon>
        <taxon>Haloferacaceae</taxon>
        <taxon>Halobellus</taxon>
    </lineage>
</organism>
<dbReference type="RefSeq" id="WP_188786660.1">
    <property type="nucleotide sequence ID" value="NZ_BMOC01000007.1"/>
</dbReference>
<evidence type="ECO:0000313" key="3">
    <source>
        <dbReference type="Proteomes" id="UP000653099"/>
    </source>
</evidence>
<feature type="region of interest" description="Disordered" evidence="1">
    <location>
        <begin position="1"/>
        <end position="29"/>
    </location>
</feature>
<dbReference type="Pfam" id="PF25926">
    <property type="entry name" value="DUF7971"/>
    <property type="match status" value="1"/>
</dbReference>
<dbReference type="EMBL" id="BMOC01000007">
    <property type="protein sequence ID" value="GGJ05209.1"/>
    <property type="molecule type" value="Genomic_DNA"/>
</dbReference>
<name>A0A830EFG9_9EURY</name>
<dbReference type="InterPro" id="IPR058277">
    <property type="entry name" value="DUF7971"/>
</dbReference>
<protein>
    <submittedName>
        <fullName evidence="2">Uncharacterized protein</fullName>
    </submittedName>
</protein>
<evidence type="ECO:0000256" key="1">
    <source>
        <dbReference type="SAM" id="MobiDB-lite"/>
    </source>
</evidence>
<comment type="caution">
    <text evidence="2">The sequence shown here is derived from an EMBL/GenBank/DDBJ whole genome shotgun (WGS) entry which is preliminary data.</text>
</comment>
<reference evidence="2" key="1">
    <citation type="journal article" date="2014" name="Int. J. Syst. Evol. Microbiol.">
        <title>Complete genome sequence of Corynebacterium casei LMG S-19264T (=DSM 44701T), isolated from a smear-ripened cheese.</title>
        <authorList>
            <consortium name="US DOE Joint Genome Institute (JGI-PGF)"/>
            <person name="Walter F."/>
            <person name="Albersmeier A."/>
            <person name="Kalinowski J."/>
            <person name="Ruckert C."/>
        </authorList>
    </citation>
    <scope>NUCLEOTIDE SEQUENCE</scope>
    <source>
        <strain evidence="2">JCM 14359</strain>
    </source>
</reference>
<accession>A0A830EFG9</accession>
<dbReference type="OrthoDB" id="162070at2157"/>
<reference evidence="2" key="2">
    <citation type="submission" date="2020-09" db="EMBL/GenBank/DDBJ databases">
        <authorList>
            <person name="Sun Q."/>
            <person name="Ohkuma M."/>
        </authorList>
    </citation>
    <scope>NUCLEOTIDE SEQUENCE</scope>
    <source>
        <strain evidence="2">JCM 14359</strain>
    </source>
</reference>
<sequence>MTDDDTSQTDREVSLGVPRGVLDSLPEDGDSAAADIKKAVAGLEGSLNDAIASAESDSEAASHAADAVEHLEDRMETYDEFVPELRAWGQSPIYAIAWRNLYAELIAQLYDHEWLAAQIDRERNYRLVEDGIRFGKD</sequence>
<gene>
    <name evidence="2" type="ORF">GCM10008995_13790</name>
</gene>